<evidence type="ECO:0000313" key="3">
    <source>
        <dbReference type="Proteomes" id="UP000765509"/>
    </source>
</evidence>
<dbReference type="Pfam" id="PF24626">
    <property type="entry name" value="SH3_Tf2-1"/>
    <property type="match status" value="1"/>
</dbReference>
<evidence type="ECO:0000313" key="2">
    <source>
        <dbReference type="EMBL" id="MBW0561251.1"/>
    </source>
</evidence>
<evidence type="ECO:0000259" key="1">
    <source>
        <dbReference type="Pfam" id="PF24626"/>
    </source>
</evidence>
<dbReference type="OrthoDB" id="4360000at2759"/>
<dbReference type="EMBL" id="AVOT02070756">
    <property type="protein sequence ID" value="MBW0561251.1"/>
    <property type="molecule type" value="Genomic_DNA"/>
</dbReference>
<dbReference type="Proteomes" id="UP000765509">
    <property type="component" value="Unassembled WGS sequence"/>
</dbReference>
<accession>A0A9Q3JFT2</accession>
<proteinExistence type="predicted"/>
<organism evidence="2 3">
    <name type="scientific">Austropuccinia psidii MF-1</name>
    <dbReference type="NCBI Taxonomy" id="1389203"/>
    <lineage>
        <taxon>Eukaryota</taxon>
        <taxon>Fungi</taxon>
        <taxon>Dikarya</taxon>
        <taxon>Basidiomycota</taxon>
        <taxon>Pucciniomycotina</taxon>
        <taxon>Pucciniomycetes</taxon>
        <taxon>Pucciniales</taxon>
        <taxon>Sphaerophragmiaceae</taxon>
        <taxon>Austropuccinia</taxon>
    </lineage>
</organism>
<comment type="caution">
    <text evidence="2">The sequence shown here is derived from an EMBL/GenBank/DDBJ whole genome shotgun (WGS) entry which is preliminary data.</text>
</comment>
<gene>
    <name evidence="2" type="ORF">O181_100966</name>
</gene>
<dbReference type="InterPro" id="IPR056924">
    <property type="entry name" value="SH3_Tf2-1"/>
</dbReference>
<protein>
    <recommendedName>
        <fullName evidence="1">Tf2-1-like SH3-like domain-containing protein</fullName>
    </recommendedName>
</protein>
<name>A0A9Q3JFT2_9BASI</name>
<feature type="domain" description="Tf2-1-like SH3-like" evidence="1">
    <location>
        <begin position="39"/>
        <end position="97"/>
    </location>
</feature>
<reference evidence="2" key="1">
    <citation type="submission" date="2021-03" db="EMBL/GenBank/DDBJ databases">
        <title>Draft genome sequence of rust myrtle Austropuccinia psidii MF-1, a brazilian biotype.</title>
        <authorList>
            <person name="Quecine M.C."/>
            <person name="Pachon D.M.R."/>
            <person name="Bonatelli M.L."/>
            <person name="Correr F.H."/>
            <person name="Franceschini L.M."/>
            <person name="Leite T.F."/>
            <person name="Margarido G.R.A."/>
            <person name="Almeida C.A."/>
            <person name="Ferrarezi J.A."/>
            <person name="Labate C.A."/>
        </authorList>
    </citation>
    <scope>NUCLEOTIDE SEQUENCE</scope>
    <source>
        <strain evidence="2">MF-1</strain>
    </source>
</reference>
<dbReference type="AlphaFoldDB" id="A0A9Q3JFT2"/>
<sequence>MWKRACDTSSKCIPEAKEYNKQRWDKSHMEPDFKEGAQVLVSTLNFNNLKGAKKMRDSFVGPFTIIALIGTNAVEVKLTEEFSSKHPVFPVILVKSYFQTEEDKFPSRKKNPIPPEIVEVEDSPGPVKKIIKAGKIRLNGKDQRQYLFRLKNQSADKDKWLAEDSIQDRILHSRRFRSSRRTEKSHQ</sequence>
<keyword evidence="3" id="KW-1185">Reference proteome</keyword>